<accession>A0AA39PD58</accession>
<evidence type="ECO:0000313" key="1">
    <source>
        <dbReference type="EMBL" id="KAK0482011.1"/>
    </source>
</evidence>
<organism evidence="1 2">
    <name type="scientific">Armillaria luteobubalina</name>
    <dbReference type="NCBI Taxonomy" id="153913"/>
    <lineage>
        <taxon>Eukaryota</taxon>
        <taxon>Fungi</taxon>
        <taxon>Dikarya</taxon>
        <taxon>Basidiomycota</taxon>
        <taxon>Agaricomycotina</taxon>
        <taxon>Agaricomycetes</taxon>
        <taxon>Agaricomycetidae</taxon>
        <taxon>Agaricales</taxon>
        <taxon>Marasmiineae</taxon>
        <taxon>Physalacriaceae</taxon>
        <taxon>Armillaria</taxon>
    </lineage>
</organism>
<dbReference type="AlphaFoldDB" id="A0AA39PD58"/>
<dbReference type="InterPro" id="IPR041078">
    <property type="entry name" value="Plavaka"/>
</dbReference>
<dbReference type="Pfam" id="PF18759">
    <property type="entry name" value="Plavaka"/>
    <property type="match status" value="1"/>
</dbReference>
<dbReference type="Proteomes" id="UP001175228">
    <property type="component" value="Unassembled WGS sequence"/>
</dbReference>
<comment type="caution">
    <text evidence="1">The sequence shown here is derived from an EMBL/GenBank/DDBJ whole genome shotgun (WGS) entry which is preliminary data.</text>
</comment>
<keyword evidence="2" id="KW-1185">Reference proteome</keyword>
<gene>
    <name evidence="1" type="ORF">EDD18DRAFT_1085029</name>
</gene>
<sequence>MTAVEKTNSFVDNLNRPWHPFASENDFDLAEHILHTCLNGGGQDGLFKVLKTQAGDHPSAFTSNSAGDLKEAWSKAENLLTKFKKETLALEYREETWKYNVYFRPLWDWTLNLLSDTTLSPFFVWDAVKIFQLDEKTNTKLRIFDEPWTGDLLWEIQSSLPPGGKPLAYILYADKSRLSSFGTERGYPVIARIANLPDAICNGKAWGGGTVVGWLPIVEDDSRHKGKPTWINFKQVVWHEAFRKIIQSVAEYSRTGYAFKLPHSGEVIVIYPFILILSADYEEQCMMTLICGNKSKYPCPVCLVPLARLQDLLEVYIPWTTEEMRDLYNLAEEEGEDVLDKSSLRPVENVFWSIAQSDPYKAVSWDRLHAYHLGLFKHFLLCLIEHLERIPGVDKRAAKVVIDELDLMHFKHATDFDFGDARKFEHMSKQILFAAQSVLTKAAHHDAYLLLKVIRSYLELDMYASMDVHTEKSIEEGRHVMDIFDARLKAYARATDSKDFEKPTTWKIPKVHTQQHLFDDIIAKGVTKNYNTKPNECMHGPLKKAYQIQTNFKDVAEQILRIDHRYNIVVQIHEKIDRQKKHQQEENDDLSDDKNWHRQNQRIGALDSKAMLHSLKFTPKYPRTMGKLEEAFHSDSAYERLRIRLGRFITAFIKRIDEDAVAEREFIRFTPNDTVCTYFYFYCTLTITYQSLVNFKESADLLRCSPNFYNVPRYDGVIINTDKGVYIGQLIQLFECEYLEQRYPLALVHPFDVTVTDGGQRWKFQRDKDLGFYRLCAHPWVFSQFVSIYSIIHGVLLVEDNSSDLSNGQDYFVVDTVDADMFFRMKKIADLLKYHNVASLKKD</sequence>
<reference evidence="1" key="1">
    <citation type="submission" date="2023-06" db="EMBL/GenBank/DDBJ databases">
        <authorList>
            <consortium name="Lawrence Berkeley National Laboratory"/>
            <person name="Ahrendt S."/>
            <person name="Sahu N."/>
            <person name="Indic B."/>
            <person name="Wong-Bajracharya J."/>
            <person name="Merenyi Z."/>
            <person name="Ke H.-M."/>
            <person name="Monk M."/>
            <person name="Kocsube S."/>
            <person name="Drula E."/>
            <person name="Lipzen A."/>
            <person name="Balint B."/>
            <person name="Henrissat B."/>
            <person name="Andreopoulos B."/>
            <person name="Martin F.M."/>
            <person name="Harder C.B."/>
            <person name="Rigling D."/>
            <person name="Ford K.L."/>
            <person name="Foster G.D."/>
            <person name="Pangilinan J."/>
            <person name="Papanicolaou A."/>
            <person name="Barry K."/>
            <person name="LaButti K."/>
            <person name="Viragh M."/>
            <person name="Koriabine M."/>
            <person name="Yan M."/>
            <person name="Riley R."/>
            <person name="Champramary S."/>
            <person name="Plett K.L."/>
            <person name="Tsai I.J."/>
            <person name="Slot J."/>
            <person name="Sipos G."/>
            <person name="Plett J."/>
            <person name="Nagy L.G."/>
            <person name="Grigoriev I.V."/>
        </authorList>
    </citation>
    <scope>NUCLEOTIDE SEQUENCE</scope>
    <source>
        <strain evidence="1">HWK02</strain>
    </source>
</reference>
<evidence type="ECO:0000313" key="2">
    <source>
        <dbReference type="Proteomes" id="UP001175228"/>
    </source>
</evidence>
<dbReference type="EMBL" id="JAUEPU010000069">
    <property type="protein sequence ID" value="KAK0482011.1"/>
    <property type="molecule type" value="Genomic_DNA"/>
</dbReference>
<proteinExistence type="predicted"/>
<name>A0AA39PD58_9AGAR</name>
<protein>
    <submittedName>
        <fullName evidence="1">Uncharacterized protein</fullName>
    </submittedName>
</protein>